<feature type="compositionally biased region" description="Low complexity" evidence="1">
    <location>
        <begin position="200"/>
        <end position="212"/>
    </location>
</feature>
<comment type="caution">
    <text evidence="2">The sequence shown here is derived from an EMBL/GenBank/DDBJ whole genome shotgun (WGS) entry which is preliminary data.</text>
</comment>
<feature type="compositionally biased region" description="Basic residues" evidence="1">
    <location>
        <begin position="515"/>
        <end position="524"/>
    </location>
</feature>
<feature type="region of interest" description="Disordered" evidence="1">
    <location>
        <begin position="149"/>
        <end position="221"/>
    </location>
</feature>
<dbReference type="EMBL" id="JAVHNS010000006">
    <property type="protein sequence ID" value="KAK6352230.1"/>
    <property type="molecule type" value="Genomic_DNA"/>
</dbReference>
<feature type="compositionally biased region" description="Basic residues" evidence="1">
    <location>
        <begin position="453"/>
        <end position="463"/>
    </location>
</feature>
<feature type="compositionally biased region" description="Basic and acidic residues" evidence="1">
    <location>
        <begin position="247"/>
        <end position="262"/>
    </location>
</feature>
<dbReference type="CDD" id="cd06503">
    <property type="entry name" value="ATP-synt_Fo_b"/>
    <property type="match status" value="1"/>
</dbReference>
<feature type="compositionally biased region" description="Basic and acidic residues" evidence="1">
    <location>
        <begin position="690"/>
        <end position="759"/>
    </location>
</feature>
<feature type="compositionally biased region" description="Basic residues" evidence="1">
    <location>
        <begin position="667"/>
        <end position="687"/>
    </location>
</feature>
<feature type="compositionally biased region" description="Polar residues" evidence="1">
    <location>
        <begin position="376"/>
        <end position="389"/>
    </location>
</feature>
<sequence>MSYRGGEYSHSGYHPDMPVAQLGDMVDPEEFPKVAQHLQSLNLSHPGSSSGSTGYPEDGARHIYVNSATGSHYYTEEAPNSIATYSGYGYIPAPEPSSGAPHSFAGALRTPVNASFSHGMGYFDASWPTPPPPPLQSIPFPLSTPYTSPVQNKRYSTMTTPSTPSTYGRPFPAIGNGTPQSTTSAYPPSTPLSLPPPSPAVSSSTSSSTKQSAFQPTRRFSYDEGGQYLTSAKKYQDFMQSFSNGIEGRDRYEPSQDSDYEHRGRRSYYRPSGEGYITPGANIPRTSAKTPGPGGEIAMRRGTVAAVHQPRPPNSRHSSSESGDAEPTYYPNGRYDDYSGNPRPKGKSRPNSFSYPRPTDSEPNFSARYPIEPQDPRSSTGSLGNNRYSTPAILHQSDRYYKTYDPPGAGIISPGGRVPRYYYAPQPSQPITGMYYIAPTEEREKPSFEAQRQRARSKSRFRARTPGPEERTSASEDDKYRAGLAKSRPSSPSSSQQRAKSRRRRESPEPGAYRAKSRMRSKSRPRPEIIQSSRQPRGESPARPPTPGSARPKTPMPGGPVGMDTEAMIRMEAERQERERARQEIEREARQEVERDRARQEVERDRARQEVERDRARQDLEREKARQEERTIQEIYESMERVNSEQDGSQSRGSDKENYGFPEQHHQHYHQRHKSRARSRPREHHSRSTSNERSERESLKEARRRERERPRDSDQEGERERLKAEEREKERNRDRERERERERREKAREETLAKLKSEPTPKVTDPALANPMVENVNLPGRNRERAGVQPGQTFIRPDLLCAMKALKLCYVEHDPHDDHAHNRLLRLDCGHGYHEDCLRSAVSSRERIPLAQVDLDAEKLWCERCRNTYGKKAGM</sequence>
<feature type="compositionally biased region" description="Pro residues" evidence="1">
    <location>
        <begin position="188"/>
        <end position="199"/>
    </location>
</feature>
<feature type="region of interest" description="Disordered" evidence="1">
    <location>
        <begin position="423"/>
        <end position="767"/>
    </location>
</feature>
<gene>
    <name evidence="2" type="ORF">TWF730_009060</name>
</gene>
<reference evidence="2 3" key="1">
    <citation type="submission" date="2019-10" db="EMBL/GenBank/DDBJ databases">
        <authorList>
            <person name="Palmer J.M."/>
        </authorList>
    </citation>
    <scope>NUCLEOTIDE SEQUENCE [LARGE SCALE GENOMIC DNA]</scope>
    <source>
        <strain evidence="2 3">TWF730</strain>
    </source>
</reference>
<feature type="compositionally biased region" description="Low complexity" evidence="1">
    <location>
        <begin position="156"/>
        <end position="166"/>
    </location>
</feature>
<dbReference type="AlphaFoldDB" id="A0AAV9UY46"/>
<protein>
    <recommendedName>
        <fullName evidence="4">RING-type domain-containing protein</fullName>
    </recommendedName>
</protein>
<evidence type="ECO:0000313" key="3">
    <source>
        <dbReference type="Proteomes" id="UP001373714"/>
    </source>
</evidence>
<feature type="compositionally biased region" description="Low complexity" evidence="1">
    <location>
        <begin position="178"/>
        <end position="187"/>
    </location>
</feature>
<evidence type="ECO:0000256" key="1">
    <source>
        <dbReference type="SAM" id="MobiDB-lite"/>
    </source>
</evidence>
<feature type="compositionally biased region" description="Basic and acidic residues" evidence="1">
    <location>
        <begin position="653"/>
        <end position="666"/>
    </location>
</feature>
<evidence type="ECO:0000313" key="2">
    <source>
        <dbReference type="EMBL" id="KAK6352230.1"/>
    </source>
</evidence>
<feature type="compositionally biased region" description="Basic and acidic residues" evidence="1">
    <location>
        <begin position="567"/>
        <end position="644"/>
    </location>
</feature>
<proteinExistence type="predicted"/>
<evidence type="ECO:0008006" key="4">
    <source>
        <dbReference type="Google" id="ProtNLM"/>
    </source>
</evidence>
<organism evidence="2 3">
    <name type="scientific">Orbilia blumenaviensis</name>
    <dbReference type="NCBI Taxonomy" id="1796055"/>
    <lineage>
        <taxon>Eukaryota</taxon>
        <taxon>Fungi</taxon>
        <taxon>Dikarya</taxon>
        <taxon>Ascomycota</taxon>
        <taxon>Pezizomycotina</taxon>
        <taxon>Orbiliomycetes</taxon>
        <taxon>Orbiliales</taxon>
        <taxon>Orbiliaceae</taxon>
        <taxon>Orbilia</taxon>
    </lineage>
</organism>
<keyword evidence="3" id="KW-1185">Reference proteome</keyword>
<feature type="region of interest" description="Disordered" evidence="1">
    <location>
        <begin position="245"/>
        <end position="391"/>
    </location>
</feature>
<name>A0AAV9UY46_9PEZI</name>
<dbReference type="Proteomes" id="UP001373714">
    <property type="component" value="Unassembled WGS sequence"/>
</dbReference>
<feature type="compositionally biased region" description="Low complexity" evidence="1">
    <location>
        <begin position="485"/>
        <end position="498"/>
    </location>
</feature>
<accession>A0AAV9UY46</accession>
<feature type="compositionally biased region" description="Basic and acidic residues" evidence="1">
    <location>
        <begin position="467"/>
        <end position="481"/>
    </location>
</feature>